<protein>
    <submittedName>
        <fullName evidence="2">BRO family protein</fullName>
    </submittedName>
</protein>
<evidence type="ECO:0000313" key="2">
    <source>
        <dbReference type="EMBL" id="MCZ0666554.1"/>
    </source>
</evidence>
<dbReference type="Proteomes" id="UP001079535">
    <property type="component" value="Unassembled WGS sequence"/>
</dbReference>
<name>A0A9Q4EYG1_MEDGN</name>
<comment type="caution">
    <text evidence="2">The sequence shown here is derived from an EMBL/GenBank/DDBJ whole genome shotgun (WGS) entry which is preliminary data.</text>
</comment>
<dbReference type="SMART" id="SM01040">
    <property type="entry name" value="Bro-N"/>
    <property type="match status" value="1"/>
</dbReference>
<dbReference type="AlphaFoldDB" id="A0A9Q4EYG1"/>
<dbReference type="Pfam" id="PF02498">
    <property type="entry name" value="Bro-N"/>
    <property type="match status" value="1"/>
</dbReference>
<dbReference type="PROSITE" id="PS51750">
    <property type="entry name" value="BRO_N"/>
    <property type="match status" value="1"/>
</dbReference>
<feature type="domain" description="Bro-N" evidence="1">
    <location>
        <begin position="1"/>
        <end position="110"/>
    </location>
</feature>
<accession>A0A9Q4EYG1</accession>
<organism evidence="2 3">
    <name type="scientific">Mediterraneibacter gnavus</name>
    <name type="common">Ruminococcus gnavus</name>
    <dbReference type="NCBI Taxonomy" id="33038"/>
    <lineage>
        <taxon>Bacteria</taxon>
        <taxon>Bacillati</taxon>
        <taxon>Bacillota</taxon>
        <taxon>Clostridia</taxon>
        <taxon>Lachnospirales</taxon>
        <taxon>Lachnospiraceae</taxon>
        <taxon>Mediterraneibacter</taxon>
    </lineage>
</organism>
<sequence>MNQIVKQKPELQLFQNEDFGSIRTVILNGEPWFVAADVCRILEHSNPTIAMNSLEDFEKAKLNLGLQGGDTNIISESGFYTLVLRSRKPIAKPFRIWVTSDVLPTIRKTGKYIAPSENKVETMLSDMNCNMKIVYAQINNMEEMIGEQNTMLERVVDNMTLSTRQQQQIYKTAKDRINHLLNGAHSKEYKENSKSYFINLWNNMKSKFGCGSSYKDLNPIYFEEAMNFISSWKYEEN</sequence>
<dbReference type="RefSeq" id="WP_268803365.1">
    <property type="nucleotide sequence ID" value="NZ_JAPRAY010000003.1"/>
</dbReference>
<dbReference type="InterPro" id="IPR018878">
    <property type="entry name" value="ORF6C_dom"/>
</dbReference>
<dbReference type="PANTHER" id="PTHR36180">
    <property type="entry name" value="DNA-BINDING PROTEIN-RELATED-RELATED"/>
    <property type="match status" value="1"/>
</dbReference>
<dbReference type="InterPro" id="IPR003497">
    <property type="entry name" value="BRO_N_domain"/>
</dbReference>
<dbReference type="Pfam" id="PF10552">
    <property type="entry name" value="ORF6C"/>
    <property type="match status" value="1"/>
</dbReference>
<dbReference type="PANTHER" id="PTHR36180:SF2">
    <property type="entry name" value="BRO FAMILY PROTEIN"/>
    <property type="match status" value="1"/>
</dbReference>
<dbReference type="EMBL" id="JAPRAY010000003">
    <property type="protein sequence ID" value="MCZ0666554.1"/>
    <property type="molecule type" value="Genomic_DNA"/>
</dbReference>
<evidence type="ECO:0000259" key="1">
    <source>
        <dbReference type="PROSITE" id="PS51750"/>
    </source>
</evidence>
<proteinExistence type="predicted"/>
<evidence type="ECO:0000313" key="3">
    <source>
        <dbReference type="Proteomes" id="UP001079535"/>
    </source>
</evidence>
<gene>
    <name evidence="2" type="ORF">OZZ17_03260</name>
</gene>
<reference evidence="2" key="1">
    <citation type="submission" date="2022-11" db="EMBL/GenBank/DDBJ databases">
        <title>Temperate bacteriophages infecting mucin-degrading bacterium Ruminococcus gnavus from the human gut.</title>
        <authorList>
            <person name="Buttimer C."/>
        </authorList>
    </citation>
    <scope>NUCLEOTIDE SEQUENCE</scope>
    <source>
        <strain evidence="2">CCUG 49994</strain>
    </source>
</reference>